<dbReference type="InterPro" id="IPR000500">
    <property type="entry name" value="Connexin"/>
</dbReference>
<dbReference type="PANTHER" id="PTHR11984:SF9">
    <property type="entry name" value="GAP JUNCTION ALPHA-10 PROTEIN"/>
    <property type="match status" value="1"/>
</dbReference>
<dbReference type="InterPro" id="IPR013092">
    <property type="entry name" value="Connexin_N"/>
</dbReference>
<evidence type="ECO:0000256" key="3">
    <source>
        <dbReference type="ARBA" id="ARBA00022475"/>
    </source>
</evidence>
<reference evidence="15" key="5">
    <citation type="submission" date="2025-09" db="UniProtKB">
        <authorList>
            <consortium name="Ensembl"/>
        </authorList>
    </citation>
    <scope>IDENTIFICATION</scope>
</reference>
<evidence type="ECO:0000256" key="6">
    <source>
        <dbReference type="ARBA" id="ARBA00022949"/>
    </source>
</evidence>
<proteinExistence type="inferred from homology"/>
<accession>A0A4W3JVL8</accession>
<feature type="region of interest" description="Disordered" evidence="11">
    <location>
        <begin position="342"/>
        <end position="372"/>
    </location>
</feature>
<dbReference type="PANTHER" id="PTHR11984">
    <property type="entry name" value="CONNEXIN"/>
    <property type="match status" value="1"/>
</dbReference>
<feature type="transmembrane region" description="Helical" evidence="12">
    <location>
        <begin position="78"/>
        <end position="100"/>
    </location>
</feature>
<keyword evidence="5 9" id="KW-0303">Gap junction</keyword>
<reference evidence="16" key="3">
    <citation type="journal article" date="2014" name="Nature">
        <title>Elephant shark genome provides unique insights into gnathostome evolution.</title>
        <authorList>
            <consortium name="International Elephant Shark Genome Sequencing Consortium"/>
            <person name="Venkatesh B."/>
            <person name="Lee A.P."/>
            <person name="Ravi V."/>
            <person name="Maurya A.K."/>
            <person name="Lian M.M."/>
            <person name="Swann J.B."/>
            <person name="Ohta Y."/>
            <person name="Flajnik M.F."/>
            <person name="Sutoh Y."/>
            <person name="Kasahara M."/>
            <person name="Hoon S."/>
            <person name="Gangu V."/>
            <person name="Roy S.W."/>
            <person name="Irimia M."/>
            <person name="Korzh V."/>
            <person name="Kondrychyn I."/>
            <person name="Lim Z.W."/>
            <person name="Tay B.H."/>
            <person name="Tohari S."/>
            <person name="Kong K.W."/>
            <person name="Ho S."/>
            <person name="Lorente-Galdos B."/>
            <person name="Quilez J."/>
            <person name="Marques-Bonet T."/>
            <person name="Raney B.J."/>
            <person name="Ingham P.W."/>
            <person name="Tay A."/>
            <person name="Hillier L.W."/>
            <person name="Minx P."/>
            <person name="Boehm T."/>
            <person name="Wilson R.K."/>
            <person name="Brenner S."/>
            <person name="Warren W.C."/>
        </authorList>
    </citation>
    <scope>NUCLEOTIDE SEQUENCE [LARGE SCALE GENOMIC DNA]</scope>
</reference>
<feature type="domain" description="Connexin cysteine-rich" evidence="14">
    <location>
        <begin position="167"/>
        <end position="233"/>
    </location>
</feature>
<evidence type="ECO:0000256" key="5">
    <source>
        <dbReference type="ARBA" id="ARBA00022868"/>
    </source>
</evidence>
<feature type="compositionally biased region" description="Low complexity" evidence="11">
    <location>
        <begin position="448"/>
        <end position="460"/>
    </location>
</feature>
<dbReference type="Proteomes" id="UP000314986">
    <property type="component" value="Unassembled WGS sequence"/>
</dbReference>
<dbReference type="PROSITE" id="PS00408">
    <property type="entry name" value="CONNEXINS_2"/>
    <property type="match status" value="1"/>
</dbReference>
<reference evidence="15" key="4">
    <citation type="submission" date="2025-08" db="UniProtKB">
        <authorList>
            <consortium name="Ensembl"/>
        </authorList>
    </citation>
    <scope>IDENTIFICATION</scope>
</reference>
<dbReference type="InterPro" id="IPR019570">
    <property type="entry name" value="Connexin_CCC"/>
</dbReference>
<keyword evidence="10" id="KW-0175">Coiled coil</keyword>
<dbReference type="Pfam" id="PF00029">
    <property type="entry name" value="Connexin"/>
    <property type="match status" value="1"/>
</dbReference>
<dbReference type="STRING" id="7868.ENSCMIP00000035945"/>
<dbReference type="PROSITE" id="PS00407">
    <property type="entry name" value="CONNEXINS_1"/>
    <property type="match status" value="1"/>
</dbReference>
<evidence type="ECO:0000256" key="2">
    <source>
        <dbReference type="ARBA" id="ARBA00004651"/>
    </source>
</evidence>
<evidence type="ECO:0000259" key="13">
    <source>
        <dbReference type="SMART" id="SM00037"/>
    </source>
</evidence>
<evidence type="ECO:0000256" key="12">
    <source>
        <dbReference type="SAM" id="Phobius"/>
    </source>
</evidence>
<dbReference type="InterPro" id="IPR038359">
    <property type="entry name" value="Connexin_N_sf"/>
</dbReference>
<dbReference type="GO" id="GO:0005243">
    <property type="term" value="F:gap junction channel activity"/>
    <property type="evidence" value="ECO:0007669"/>
    <property type="project" value="TreeGrafter"/>
</dbReference>
<dbReference type="GO" id="GO:0007267">
    <property type="term" value="P:cell-cell signaling"/>
    <property type="evidence" value="ECO:0007669"/>
    <property type="project" value="TreeGrafter"/>
</dbReference>
<dbReference type="PRINTS" id="PR00206">
    <property type="entry name" value="CONNEXIN"/>
</dbReference>
<evidence type="ECO:0000256" key="11">
    <source>
        <dbReference type="SAM" id="MobiDB-lite"/>
    </source>
</evidence>
<keyword evidence="7 12" id="KW-1133">Transmembrane helix</keyword>
<dbReference type="CDD" id="cd14686">
    <property type="entry name" value="bZIP"/>
    <property type="match status" value="1"/>
</dbReference>
<evidence type="ECO:0000313" key="15">
    <source>
        <dbReference type="Ensembl" id="ENSCMIP00000035945.1"/>
    </source>
</evidence>
<keyword evidence="6" id="KW-0965">Cell junction</keyword>
<reference evidence="16" key="1">
    <citation type="journal article" date="2006" name="Science">
        <title>Ancient noncoding elements conserved in the human genome.</title>
        <authorList>
            <person name="Venkatesh B."/>
            <person name="Kirkness E.F."/>
            <person name="Loh Y.H."/>
            <person name="Halpern A.L."/>
            <person name="Lee A.P."/>
            <person name="Johnson J."/>
            <person name="Dandona N."/>
            <person name="Viswanathan L.D."/>
            <person name="Tay A."/>
            <person name="Venter J.C."/>
            <person name="Strausberg R.L."/>
            <person name="Brenner S."/>
        </authorList>
    </citation>
    <scope>NUCLEOTIDE SEQUENCE [LARGE SCALE GENOMIC DNA]</scope>
</reference>
<evidence type="ECO:0000256" key="8">
    <source>
        <dbReference type="ARBA" id="ARBA00023136"/>
    </source>
</evidence>
<evidence type="ECO:0000256" key="1">
    <source>
        <dbReference type="ARBA" id="ARBA00004610"/>
    </source>
</evidence>
<comment type="subcellular location">
    <subcellularLocation>
        <location evidence="1">Cell junction</location>
        <location evidence="1">Gap junction</location>
    </subcellularLocation>
    <subcellularLocation>
        <location evidence="2 9">Cell membrane</location>
        <topology evidence="2 9">Multi-pass membrane protein</topology>
    </subcellularLocation>
</comment>
<dbReference type="SMART" id="SM00037">
    <property type="entry name" value="CNX"/>
    <property type="match status" value="1"/>
</dbReference>
<dbReference type="GeneTree" id="ENSGT01150000286954"/>
<dbReference type="SMART" id="SM01089">
    <property type="entry name" value="Connexin_CCC"/>
    <property type="match status" value="1"/>
</dbReference>
<dbReference type="FunFam" id="1.20.1440.80:FF:000001">
    <property type="entry name" value="Gap junction alpha-1"/>
    <property type="match status" value="1"/>
</dbReference>
<dbReference type="Gene3D" id="1.20.1440.80">
    <property type="entry name" value="Gap junction channel protein cysteine-rich domain"/>
    <property type="match status" value="1"/>
</dbReference>
<name>A0A4W3JVL8_CALMI</name>
<dbReference type="InParanoid" id="A0A4W3JVL8"/>
<comment type="function">
    <text evidence="9">One gap junction consists of a cluster of closely packed pairs of transmembrane channels, the connexons, through which materials of low MW diffuse from one cell to a neighboring cell.</text>
</comment>
<comment type="subunit">
    <text evidence="9">A connexon is composed of a hexamer of connexins.</text>
</comment>
<dbReference type="OMA" id="EPHRIPN"/>
<comment type="similarity">
    <text evidence="9">Belongs to the connexin family.</text>
</comment>
<dbReference type="Ensembl" id="ENSCMIT00000036475.1">
    <property type="protein sequence ID" value="ENSCMIP00000035945.1"/>
    <property type="gene ID" value="ENSCMIG00000015208.1"/>
</dbReference>
<keyword evidence="4 9" id="KW-0812">Transmembrane</keyword>
<organism evidence="15 16">
    <name type="scientific">Callorhinchus milii</name>
    <name type="common">Ghost shark</name>
    <dbReference type="NCBI Taxonomy" id="7868"/>
    <lineage>
        <taxon>Eukaryota</taxon>
        <taxon>Metazoa</taxon>
        <taxon>Chordata</taxon>
        <taxon>Craniata</taxon>
        <taxon>Vertebrata</taxon>
        <taxon>Chondrichthyes</taxon>
        <taxon>Holocephali</taxon>
        <taxon>Chimaeriformes</taxon>
        <taxon>Callorhinchidae</taxon>
        <taxon>Callorhinchus</taxon>
    </lineage>
</organism>
<dbReference type="InterPro" id="IPR017990">
    <property type="entry name" value="Connexin_CS"/>
</dbReference>
<evidence type="ECO:0000256" key="4">
    <source>
        <dbReference type="ARBA" id="ARBA00022692"/>
    </source>
</evidence>
<evidence type="ECO:0000259" key="14">
    <source>
        <dbReference type="SMART" id="SM01089"/>
    </source>
</evidence>
<reference evidence="16" key="2">
    <citation type="journal article" date="2007" name="PLoS Biol.">
        <title>Survey sequencing and comparative analysis of the elephant shark (Callorhinchus milii) genome.</title>
        <authorList>
            <person name="Venkatesh B."/>
            <person name="Kirkness E.F."/>
            <person name="Loh Y.H."/>
            <person name="Halpern A.L."/>
            <person name="Lee A.P."/>
            <person name="Johnson J."/>
            <person name="Dandona N."/>
            <person name="Viswanathan L.D."/>
            <person name="Tay A."/>
            <person name="Venter J.C."/>
            <person name="Strausberg R.L."/>
            <person name="Brenner S."/>
        </authorList>
    </citation>
    <scope>NUCLEOTIDE SEQUENCE [LARGE SCALE GENOMIC DNA]</scope>
</reference>
<sequence>MGDWNLLGSILEEVHIHSTIVGKIWLTILFIFRMLVLGVAAEDVWDDEQAEFICNTDQPGCRNVCYDKAFPISLIRFWVLQVIFVSSPSLVYMGHALYRLRALEKERQRKKAHLRAELEDIEPMLEEHRRLEKELRKLEEQRKVNKAPLRGSLLRTYVLHILTRSAMEVGFMVGQYLLYGFHLDPLYKCIRLPCPNTVDCFVSRPTEKTIFIVFMLSIAAFSLFLNILEIIHLGIRKIKQGLYLDILAEEELSICKSKKNSVVQQVGMVTNSSPHNLVPMATSGYKPLPEEQVYPGNLPILMAPTGFRVSSSLTPVQALRQDCDFFISITLYQNQYILESQDQSSSSDDSHKKPHENGIISKSCHKSESVLEQVKPTVHPSTKFMHSSQMEIPSAVRNALRKQSRVSGYKDYPEDRAESPDSGQLSNARKASYIGIKSKVVSESRLASRSASPDSANISSSERKGESPPITPPPSGRRLSMASKGCR</sequence>
<protein>
    <recommendedName>
        <fullName evidence="9">Gap junction protein</fullName>
    </recommendedName>
</protein>
<feature type="domain" description="Connexin N-terminal" evidence="13">
    <location>
        <begin position="43"/>
        <end position="76"/>
    </location>
</feature>
<evidence type="ECO:0000256" key="10">
    <source>
        <dbReference type="SAM" id="Coils"/>
    </source>
</evidence>
<keyword evidence="16" id="KW-1185">Reference proteome</keyword>
<feature type="coiled-coil region" evidence="10">
    <location>
        <begin position="100"/>
        <end position="141"/>
    </location>
</feature>
<feature type="region of interest" description="Disordered" evidence="11">
    <location>
        <begin position="400"/>
        <end position="487"/>
    </location>
</feature>
<evidence type="ECO:0000313" key="16">
    <source>
        <dbReference type="Proteomes" id="UP000314986"/>
    </source>
</evidence>
<keyword evidence="3" id="KW-1003">Cell membrane</keyword>
<feature type="transmembrane region" description="Helical" evidence="12">
    <location>
        <begin position="20"/>
        <end position="41"/>
    </location>
</feature>
<evidence type="ECO:0000256" key="9">
    <source>
        <dbReference type="RuleBase" id="RU000630"/>
    </source>
</evidence>
<feature type="transmembrane region" description="Helical" evidence="12">
    <location>
        <begin position="210"/>
        <end position="231"/>
    </location>
</feature>
<evidence type="ECO:0000256" key="7">
    <source>
        <dbReference type="ARBA" id="ARBA00022989"/>
    </source>
</evidence>
<dbReference type="AlphaFoldDB" id="A0A4W3JVL8"/>
<keyword evidence="8 12" id="KW-0472">Membrane</keyword>
<dbReference type="GO" id="GO:0005922">
    <property type="term" value="C:connexin complex"/>
    <property type="evidence" value="ECO:0007669"/>
    <property type="project" value="InterPro"/>
</dbReference>